<proteinExistence type="predicted"/>
<protein>
    <recommendedName>
        <fullName evidence="3">ESAT-6-like protein</fullName>
    </recommendedName>
</protein>
<evidence type="ECO:0000313" key="1">
    <source>
        <dbReference type="EMBL" id="GHA52936.1"/>
    </source>
</evidence>
<reference evidence="2" key="1">
    <citation type="journal article" date="2019" name="Int. J. Syst. Evol. Microbiol.">
        <title>The Global Catalogue of Microorganisms (GCM) 10K type strain sequencing project: providing services to taxonomists for standard genome sequencing and annotation.</title>
        <authorList>
            <consortium name="The Broad Institute Genomics Platform"/>
            <consortium name="The Broad Institute Genome Sequencing Center for Infectious Disease"/>
            <person name="Wu L."/>
            <person name="Ma J."/>
        </authorList>
    </citation>
    <scope>NUCLEOTIDE SEQUENCE [LARGE SCALE GENOMIC DNA]</scope>
    <source>
        <strain evidence="2">JCM 4733</strain>
    </source>
</reference>
<dbReference type="Proteomes" id="UP000653644">
    <property type="component" value="Unassembled WGS sequence"/>
</dbReference>
<name>A0ABQ3D2T3_9ACTN</name>
<accession>A0ABQ3D2T3</accession>
<evidence type="ECO:0008006" key="3">
    <source>
        <dbReference type="Google" id="ProtNLM"/>
    </source>
</evidence>
<organism evidence="1 2">
    <name type="scientific">Streptomyces canarius</name>
    <dbReference type="NCBI Taxonomy" id="285453"/>
    <lineage>
        <taxon>Bacteria</taxon>
        <taxon>Bacillati</taxon>
        <taxon>Actinomycetota</taxon>
        <taxon>Actinomycetes</taxon>
        <taxon>Kitasatosporales</taxon>
        <taxon>Streptomycetaceae</taxon>
        <taxon>Streptomyces</taxon>
    </lineage>
</organism>
<gene>
    <name evidence="1" type="ORF">GCM10010345_67110</name>
</gene>
<dbReference type="SUPFAM" id="SSF140453">
    <property type="entry name" value="EsxAB dimer-like"/>
    <property type="match status" value="1"/>
</dbReference>
<keyword evidence="2" id="KW-1185">Reference proteome</keyword>
<dbReference type="RefSeq" id="WP_189892242.1">
    <property type="nucleotide sequence ID" value="NZ_BMVN01000032.1"/>
</dbReference>
<comment type="caution">
    <text evidence="1">The sequence shown here is derived from an EMBL/GenBank/DDBJ whole genome shotgun (WGS) entry which is preliminary data.</text>
</comment>
<dbReference type="EMBL" id="BMVN01000032">
    <property type="protein sequence ID" value="GHA52936.1"/>
    <property type="molecule type" value="Genomic_DNA"/>
</dbReference>
<dbReference type="Pfam" id="PF06013">
    <property type="entry name" value="WXG100"/>
    <property type="match status" value="1"/>
</dbReference>
<sequence>MTYSVDRSNVDTIVGEMSAITSQLLSALEQLDNQTAVHLSQWTSEAQEVYTQVKAQWDGAAAHMAQLANTATTTLGHINAAYTSGEQQGMRMWGA</sequence>
<dbReference type="InterPro" id="IPR036689">
    <property type="entry name" value="ESAT-6-like_sf"/>
</dbReference>
<dbReference type="Gene3D" id="1.10.287.1060">
    <property type="entry name" value="ESAT-6-like"/>
    <property type="match status" value="1"/>
</dbReference>
<dbReference type="InterPro" id="IPR010310">
    <property type="entry name" value="T7SS_ESAT-6-like"/>
</dbReference>
<evidence type="ECO:0000313" key="2">
    <source>
        <dbReference type="Proteomes" id="UP000653644"/>
    </source>
</evidence>